<dbReference type="RefSeq" id="WP_215507273.1">
    <property type="nucleotide sequence ID" value="NZ_CP076365.1"/>
</dbReference>
<evidence type="ECO:0000313" key="1">
    <source>
        <dbReference type="EMBL" id="QWK92975.1"/>
    </source>
</evidence>
<gene>
    <name evidence="1" type="ORF">KM031_21340</name>
</gene>
<keyword evidence="2" id="KW-1185">Reference proteome</keyword>
<geneLocation type="plasmid" evidence="1 2">
    <name>p4</name>
</geneLocation>
<name>A0A975S476_9RHOB</name>
<sequence length="253" mass="28365">MKWFEVFPGVTGADPLSDGALASWPDRAFDDRLHHLRACPVVLTELYQIARHFPLVVRDEEGDLTLMADLRSETLRRPAFDASGRFASGYRPLATRLLPFVATASGGAIRLRDTLSMPEPERPVALRQQVAQMLQAHAAGHRKLGGAVRLLIARRYLVSNETDGDGPGCDWLPAPSSPQGARQDMAMDSRKEKFLALRLLAVMEFSAMHRRNAPPRGVVAERFRDWMSRDEVLRRQTFLSTDEMIDFSHLTSS</sequence>
<accession>A0A975S476</accession>
<dbReference type="AlphaFoldDB" id="A0A975S476"/>
<reference evidence="1" key="1">
    <citation type="submission" date="2021-06" db="EMBL/GenBank/DDBJ databases">
        <authorList>
            <person name="Lee C.-S."/>
            <person name="Jin L."/>
        </authorList>
    </citation>
    <scope>NUCLEOTIDE SEQUENCE</scope>
    <source>
        <strain evidence="1">Con5</strain>
        <plasmid evidence="1">p4</plasmid>
    </source>
</reference>
<organism evidence="1 2">
    <name type="scientific">Gemmobacter fulvus</name>
    <dbReference type="NCBI Taxonomy" id="2840474"/>
    <lineage>
        <taxon>Bacteria</taxon>
        <taxon>Pseudomonadati</taxon>
        <taxon>Pseudomonadota</taxon>
        <taxon>Alphaproteobacteria</taxon>
        <taxon>Rhodobacterales</taxon>
        <taxon>Paracoccaceae</taxon>
        <taxon>Gemmobacter</taxon>
    </lineage>
</organism>
<dbReference type="Proteomes" id="UP000679352">
    <property type="component" value="Plasmid p4"/>
</dbReference>
<keyword evidence="1" id="KW-0614">Plasmid</keyword>
<protein>
    <submittedName>
        <fullName evidence="1">SapC family protein</fullName>
    </submittedName>
</protein>
<dbReference type="EMBL" id="CP076365">
    <property type="protein sequence ID" value="QWK92975.1"/>
    <property type="molecule type" value="Genomic_DNA"/>
</dbReference>
<evidence type="ECO:0000313" key="2">
    <source>
        <dbReference type="Proteomes" id="UP000679352"/>
    </source>
</evidence>
<proteinExistence type="predicted"/>
<dbReference type="KEGG" id="gfu:KM031_21340"/>